<protein>
    <submittedName>
        <fullName evidence="1">Uncharacterized protein</fullName>
    </submittedName>
</protein>
<dbReference type="EMBL" id="JBHLTR010000131">
    <property type="protein sequence ID" value="MFC0562414.1"/>
    <property type="molecule type" value="Genomic_DNA"/>
</dbReference>
<proteinExistence type="predicted"/>
<keyword evidence="2" id="KW-1185">Reference proteome</keyword>
<comment type="caution">
    <text evidence="1">The sequence shown here is derived from an EMBL/GenBank/DDBJ whole genome shotgun (WGS) entry which is preliminary data.</text>
</comment>
<evidence type="ECO:0000313" key="1">
    <source>
        <dbReference type="EMBL" id="MFC0562414.1"/>
    </source>
</evidence>
<evidence type="ECO:0000313" key="2">
    <source>
        <dbReference type="Proteomes" id="UP001589833"/>
    </source>
</evidence>
<accession>A0ABV6NPT6</accession>
<dbReference type="RefSeq" id="WP_273844789.1">
    <property type="nucleotide sequence ID" value="NZ_JAQQWT010000010.1"/>
</dbReference>
<gene>
    <name evidence="1" type="ORF">ACFFH4_26660</name>
</gene>
<name>A0ABV6NPT6_9BACI</name>
<sequence>MDLTEKQFSRLSRKSLYTLEKLQQQYTQEFGEFITKEELMALIVRYSREKMTNNEKN</sequence>
<reference evidence="1 2" key="1">
    <citation type="submission" date="2024-09" db="EMBL/GenBank/DDBJ databases">
        <authorList>
            <person name="Sun Q."/>
            <person name="Mori K."/>
        </authorList>
    </citation>
    <scope>NUCLEOTIDE SEQUENCE [LARGE SCALE GENOMIC DNA]</scope>
    <source>
        <strain evidence="1 2">NCAIM B.02301</strain>
    </source>
</reference>
<dbReference type="Proteomes" id="UP001589833">
    <property type="component" value="Unassembled WGS sequence"/>
</dbReference>
<organism evidence="1 2">
    <name type="scientific">Halalkalibacter alkalisediminis</name>
    <dbReference type="NCBI Taxonomy" id="935616"/>
    <lineage>
        <taxon>Bacteria</taxon>
        <taxon>Bacillati</taxon>
        <taxon>Bacillota</taxon>
        <taxon>Bacilli</taxon>
        <taxon>Bacillales</taxon>
        <taxon>Bacillaceae</taxon>
        <taxon>Halalkalibacter</taxon>
    </lineage>
</organism>